<gene>
    <name evidence="2" type="ORF">VP01_30g2</name>
</gene>
<feature type="compositionally biased region" description="Low complexity" evidence="1">
    <location>
        <begin position="471"/>
        <end position="484"/>
    </location>
</feature>
<dbReference type="Proteomes" id="UP000037035">
    <property type="component" value="Unassembled WGS sequence"/>
</dbReference>
<organism evidence="2 3">
    <name type="scientific">Puccinia sorghi</name>
    <dbReference type="NCBI Taxonomy" id="27349"/>
    <lineage>
        <taxon>Eukaryota</taxon>
        <taxon>Fungi</taxon>
        <taxon>Dikarya</taxon>
        <taxon>Basidiomycota</taxon>
        <taxon>Pucciniomycotina</taxon>
        <taxon>Pucciniomycetes</taxon>
        <taxon>Pucciniales</taxon>
        <taxon>Pucciniaceae</taxon>
        <taxon>Puccinia</taxon>
    </lineage>
</organism>
<keyword evidence="3" id="KW-1185">Reference proteome</keyword>
<dbReference type="VEuPathDB" id="FungiDB:VP01_30g2"/>
<dbReference type="EMBL" id="LAVV01008058">
    <property type="protein sequence ID" value="KNZ53909.1"/>
    <property type="molecule type" value="Genomic_DNA"/>
</dbReference>
<feature type="region of interest" description="Disordered" evidence="1">
    <location>
        <begin position="421"/>
        <end position="497"/>
    </location>
</feature>
<evidence type="ECO:0000313" key="2">
    <source>
        <dbReference type="EMBL" id="KNZ53909.1"/>
    </source>
</evidence>
<feature type="region of interest" description="Disordered" evidence="1">
    <location>
        <begin position="295"/>
        <end position="371"/>
    </location>
</feature>
<reference evidence="2 3" key="1">
    <citation type="submission" date="2015-08" db="EMBL/GenBank/DDBJ databases">
        <title>Next Generation Sequencing and Analysis of the Genome of Puccinia sorghi L Schw, the Causal Agent of Maize Common Rust.</title>
        <authorList>
            <person name="Rochi L."/>
            <person name="Burguener G."/>
            <person name="Darino M."/>
            <person name="Turjanski A."/>
            <person name="Kreff E."/>
            <person name="Dieguez M.J."/>
            <person name="Sacco F."/>
        </authorList>
    </citation>
    <scope>NUCLEOTIDE SEQUENCE [LARGE SCALE GENOMIC DNA]</scope>
    <source>
        <strain evidence="2 3">RO10H11247</strain>
    </source>
</reference>
<feature type="compositionally biased region" description="Polar residues" evidence="1">
    <location>
        <begin position="327"/>
        <end position="357"/>
    </location>
</feature>
<evidence type="ECO:0000256" key="1">
    <source>
        <dbReference type="SAM" id="MobiDB-lite"/>
    </source>
</evidence>
<accession>A0A0L6UZK8</accession>
<comment type="caution">
    <text evidence="2">The sequence shown here is derived from an EMBL/GenBank/DDBJ whole genome shotgun (WGS) entry which is preliminary data.</text>
</comment>
<protein>
    <submittedName>
        <fullName evidence="2">Uncharacterized protein</fullName>
    </submittedName>
</protein>
<feature type="compositionally biased region" description="Basic and acidic residues" evidence="1">
    <location>
        <begin position="457"/>
        <end position="470"/>
    </location>
</feature>
<feature type="compositionally biased region" description="Basic residues" evidence="1">
    <location>
        <begin position="298"/>
        <end position="309"/>
    </location>
</feature>
<sequence>MLRVLGVKSIWLVNLHTPNQFLWLNEGSRVYHVAHGVGGIRRKDLERPNVTVKACKKVESAIPGLIKSVAETYNQVQIIHTGSASRCISQLSFMASFRSCSGGTHRPFLSNCLGCPDAPSELLVSHSFAYDQTPLLLEVLSTFRCWLAKERKKMIATRPVNTVRSKPVTIYRVPPIAVSSRSLTYSAAAQPGEGSVSPQIPVKRLKKIESTDEGVPVLSTCHSLTNLRRIIPDSILFIYLFYIPHSHMKIKIKKDPYAYGAHIWIRLFLADLHPVLGSLLAPWLNYTNCPRSRPWNHPTRRSRSWKKNLGRYPPKDLQPTAQYLMPAQTSARPSTSQTSGEPNHGSTETANDLSEPSDNPADSPPGREDCFNHKFIHDANAIIQDSSKVEQEPDNTAEEDLGCNKANEVFIDVGPYADRSTLDMQHTHPHPKPPDAVDNNSEPNHQSSFSEYNDNNFQHDNHEYYHKDQLRSLQSRSPQPSPSSCHPHITTKNTPISNKHSIEPVVNISLGRTLRKGSYKNQKTHGSICSDSGPKMVSNVKCYPSHLLMVYIHACFLFFLKVCSIFLRRGFLEVSGQKRHYELVLVKLKKRNLRCQLYIFEDPIVWCKYYNDTGEKSIIVGVCLSKPHPFKLSNSNKNWLRNQLAENIDVVERKTPFKAIITGGLGTRPP</sequence>
<evidence type="ECO:0000313" key="3">
    <source>
        <dbReference type="Proteomes" id="UP000037035"/>
    </source>
</evidence>
<name>A0A0L6UZK8_9BASI</name>
<dbReference type="AlphaFoldDB" id="A0A0L6UZK8"/>
<feature type="compositionally biased region" description="Polar residues" evidence="1">
    <location>
        <begin position="438"/>
        <end position="456"/>
    </location>
</feature>
<proteinExistence type="predicted"/>